<accession>A0A891LWJ2</accession>
<reference evidence="1" key="1">
    <citation type="journal article" date="2021" name="Arch. Virol.">
        <title>Characterisation of an Australian fowlpox virus carrying a near-full-length provirus of reticuloendotheliosis virus.</title>
        <authorList>
            <person name="Sarker S."/>
            <person name="Athukorala A."/>
            <person name="Bowden T.R."/>
            <person name="Boyle D.B."/>
        </authorList>
    </citation>
    <scope>NUCLEOTIDE SEQUENCE</scope>
    <source>
        <strain evidence="1">FWPV-S</strain>
    </source>
</reference>
<organism evidence="1">
    <name type="scientific">Fowlpox virus</name>
    <name type="common">FPV</name>
    <dbReference type="NCBI Taxonomy" id="10261"/>
    <lineage>
        <taxon>Viruses</taxon>
        <taxon>Varidnaviria</taxon>
        <taxon>Bamfordvirae</taxon>
        <taxon>Nucleocytoviricota</taxon>
        <taxon>Pokkesviricetes</taxon>
        <taxon>Chitovirales</taxon>
        <taxon>Poxviridae</taxon>
        <taxon>Chordopoxvirinae</taxon>
        <taxon>Avipoxvirus</taxon>
        <taxon>Avipoxvirus fowlpox</taxon>
    </lineage>
</organism>
<protein>
    <submittedName>
        <fullName evidence="1">Uncharacterized protein</fullName>
    </submittedName>
</protein>
<name>A0A891LWJ2_FOWPV</name>
<evidence type="ECO:0000313" key="1">
    <source>
        <dbReference type="EMBL" id="QRM13754.1"/>
    </source>
</evidence>
<dbReference type="EMBL" id="MW142017">
    <property type="protein sequence ID" value="QRM13754.1"/>
    <property type="molecule type" value="Genomic_DNA"/>
</dbReference>
<organismHost>
    <name type="scientific">Vertebrata</name>
    <name type="common">vertebrates</name>
    <dbReference type="NCBI Taxonomy" id="7742"/>
</organismHost>
<dbReference type="Proteomes" id="UP000627101">
    <property type="component" value="Segment"/>
</dbReference>
<sequence>MIVCTQEFRAIVISQRLIFFNTLLVNCYVLTEPNSIDDKGSCLEIICVSVSS</sequence>
<proteinExistence type="predicted"/>